<organism evidence="1 2">
    <name type="scientific">Mesorhizobium album</name>
    <dbReference type="NCBI Taxonomy" id="3072314"/>
    <lineage>
        <taxon>Bacteria</taxon>
        <taxon>Pseudomonadati</taxon>
        <taxon>Pseudomonadota</taxon>
        <taxon>Alphaproteobacteria</taxon>
        <taxon>Hyphomicrobiales</taxon>
        <taxon>Phyllobacteriaceae</taxon>
        <taxon>Mesorhizobium</taxon>
    </lineage>
</organism>
<dbReference type="InterPro" id="IPR042544">
    <property type="entry name" value="AdoMet_synthase_3"/>
</dbReference>
<proteinExistence type="predicted"/>
<dbReference type="Gene3D" id="3.30.300.10">
    <property type="match status" value="1"/>
</dbReference>
<sequence>MSLSETASTLRLLLTAYDVPDDPVEVVERKGLGHPDTICDALAETFSRNLSLEYFRRFDRILHHNVDKALLLGGRSVPAFGGGSLTSPINIYLAGRATTEIGGENIPVKEIAVEGSRSWLKSNLHALDAERDVRFHVLTRPGSQDLQELFSRTSEAPLANDTSIGVGYAPMSALETLVLDIERRVNGRDRIRAHPAWGEDVKVMGVRQGKSVRLTVACAMIGRYLAHTDDYFTERSALRTLVAELARQHGFTEPDVDVNAADGTSQGTLYLTVTGTSAEAGDDGQVGRGNRVNGLITPCRPMSLEAAAGKNPVSHVGKIYNIAARDIAEAICAALSEVAAAECMLVSRIGDPVTRPALVQLKVATRDGLPIAKIRRPVEAITADRLSRIPKLIQDFLAGRITTF</sequence>
<dbReference type="Pfam" id="PF01941">
    <property type="entry name" value="AdoMet_Synthase"/>
    <property type="match status" value="1"/>
</dbReference>
<comment type="caution">
    <text evidence="1">The sequence shown here is derived from an EMBL/GenBank/DDBJ whole genome shotgun (WGS) entry which is preliminary data.</text>
</comment>
<keyword evidence="2" id="KW-1185">Reference proteome</keyword>
<evidence type="ECO:0000313" key="2">
    <source>
        <dbReference type="Proteomes" id="UP001287059"/>
    </source>
</evidence>
<dbReference type="InterPro" id="IPR027790">
    <property type="entry name" value="AdoMet_synthase_2_family"/>
</dbReference>
<name>A0ABU4YAI4_9HYPH</name>
<reference evidence="1 2" key="1">
    <citation type="submission" date="2023-08" db="EMBL/GenBank/DDBJ databases">
        <title>Implementing the SeqCode for naming new Mesorhizobium species isolated from Vachellia karroo root nodules.</title>
        <authorList>
            <person name="Van Lill M."/>
        </authorList>
    </citation>
    <scope>NUCLEOTIDE SEQUENCE [LARGE SCALE GENOMIC DNA]</scope>
    <source>
        <strain evidence="1 2">VK24D</strain>
    </source>
</reference>
<dbReference type="PANTHER" id="PTHR36697">
    <property type="entry name" value="S-ADENOSYLMETHIONINE SYNTHASE"/>
    <property type="match status" value="1"/>
</dbReference>
<dbReference type="EMBL" id="JAVIIW010000060">
    <property type="protein sequence ID" value="MDX8482887.1"/>
    <property type="molecule type" value="Genomic_DNA"/>
</dbReference>
<accession>A0ABU4YAI4</accession>
<dbReference type="Gene3D" id="3.30.300.280">
    <property type="entry name" value="S-adenosylmethionine synthetase, C-terminal domain"/>
    <property type="match status" value="2"/>
</dbReference>
<dbReference type="Proteomes" id="UP001287059">
    <property type="component" value="Unassembled WGS sequence"/>
</dbReference>
<protein>
    <submittedName>
        <fullName evidence="1">Methionine adenosyltransferase</fullName>
    </submittedName>
</protein>
<dbReference type="PANTHER" id="PTHR36697:SF1">
    <property type="entry name" value="S-ADENOSYLMETHIONINE SYNTHASE"/>
    <property type="match status" value="1"/>
</dbReference>
<evidence type="ECO:0000313" key="1">
    <source>
        <dbReference type="EMBL" id="MDX8482887.1"/>
    </source>
</evidence>
<dbReference type="NCBIfam" id="NF003366">
    <property type="entry name" value="PRK04439.1-5"/>
    <property type="match status" value="1"/>
</dbReference>
<gene>
    <name evidence="1" type="ORF">RFN28_31160</name>
</gene>
<dbReference type="RefSeq" id="WP_320290984.1">
    <property type="nucleotide sequence ID" value="NZ_JAVIIW010000060.1"/>
</dbReference>